<evidence type="ECO:0000313" key="1">
    <source>
        <dbReference type="EMBL" id="KAJ8678112.1"/>
    </source>
</evidence>
<proteinExistence type="predicted"/>
<protein>
    <submittedName>
        <fullName evidence="1">Uncharacterized protein</fullName>
    </submittedName>
</protein>
<dbReference type="EMBL" id="CM056742">
    <property type="protein sequence ID" value="KAJ8678112.1"/>
    <property type="molecule type" value="Genomic_DNA"/>
</dbReference>
<evidence type="ECO:0000313" key="2">
    <source>
        <dbReference type="Proteomes" id="UP001239111"/>
    </source>
</evidence>
<comment type="caution">
    <text evidence="1">The sequence shown here is derived from an EMBL/GenBank/DDBJ whole genome shotgun (WGS) entry which is preliminary data.</text>
</comment>
<sequence length="170" mass="18540">MIDSKLVHNRFQRAGITVREGILSTHPRSFLFSACEREPGYSRVILLPDADEHTARTWLRRYLVPRGCIDRGGLPGAAEPVIGDSRLALGPTPTLGPLQDLSDFAGAEDTFSVAAGIIGLKATGLGRRIAIACLRDLMRNFQGKLWGHNGPGVITRTLQKFCAVQYVSLE</sequence>
<accession>A0ACC2P402</accession>
<reference evidence="1" key="1">
    <citation type="submission" date="2023-04" db="EMBL/GenBank/DDBJ databases">
        <title>A chromosome-level genome assembly of the parasitoid wasp Eretmocerus hayati.</title>
        <authorList>
            <person name="Zhong Y."/>
            <person name="Liu S."/>
            <person name="Liu Y."/>
        </authorList>
    </citation>
    <scope>NUCLEOTIDE SEQUENCE</scope>
    <source>
        <strain evidence="1">ZJU_SS_LIU_2023</strain>
    </source>
</reference>
<gene>
    <name evidence="1" type="ORF">QAD02_013899</name>
</gene>
<name>A0ACC2P402_9HYME</name>
<organism evidence="1 2">
    <name type="scientific">Eretmocerus hayati</name>
    <dbReference type="NCBI Taxonomy" id="131215"/>
    <lineage>
        <taxon>Eukaryota</taxon>
        <taxon>Metazoa</taxon>
        <taxon>Ecdysozoa</taxon>
        <taxon>Arthropoda</taxon>
        <taxon>Hexapoda</taxon>
        <taxon>Insecta</taxon>
        <taxon>Pterygota</taxon>
        <taxon>Neoptera</taxon>
        <taxon>Endopterygota</taxon>
        <taxon>Hymenoptera</taxon>
        <taxon>Apocrita</taxon>
        <taxon>Proctotrupomorpha</taxon>
        <taxon>Chalcidoidea</taxon>
        <taxon>Aphelinidae</taxon>
        <taxon>Aphelininae</taxon>
        <taxon>Eretmocerus</taxon>
    </lineage>
</organism>
<dbReference type="Proteomes" id="UP001239111">
    <property type="component" value="Chromosome 2"/>
</dbReference>
<keyword evidence="2" id="KW-1185">Reference proteome</keyword>